<evidence type="ECO:0000256" key="1">
    <source>
        <dbReference type="SAM" id="MobiDB-lite"/>
    </source>
</evidence>
<evidence type="ECO:0000313" key="2">
    <source>
        <dbReference type="EMBL" id="KAJ3602787.1"/>
    </source>
</evidence>
<reference evidence="2" key="1">
    <citation type="submission" date="2022-07" db="EMBL/GenBank/DDBJ databases">
        <title>Chromosome-level genome of Muraenolepis orangiensis.</title>
        <authorList>
            <person name="Kim J."/>
        </authorList>
    </citation>
    <scope>NUCLEOTIDE SEQUENCE</scope>
    <source>
        <strain evidence="2">KU_S4_2022</strain>
        <tissue evidence="2">Muscle</tissue>
    </source>
</reference>
<dbReference type="Proteomes" id="UP001148018">
    <property type="component" value="Unassembled WGS sequence"/>
</dbReference>
<feature type="compositionally biased region" description="Basic and acidic residues" evidence="1">
    <location>
        <begin position="206"/>
        <end position="221"/>
    </location>
</feature>
<name>A0A9Q0IJG9_9TELE</name>
<protein>
    <submittedName>
        <fullName evidence="2">Uncharacterized protein</fullName>
    </submittedName>
</protein>
<accession>A0A9Q0IJG9</accession>
<keyword evidence="3" id="KW-1185">Reference proteome</keyword>
<gene>
    <name evidence="2" type="ORF">NHX12_030535</name>
</gene>
<organism evidence="2 3">
    <name type="scientific">Muraenolepis orangiensis</name>
    <name type="common">Patagonian moray cod</name>
    <dbReference type="NCBI Taxonomy" id="630683"/>
    <lineage>
        <taxon>Eukaryota</taxon>
        <taxon>Metazoa</taxon>
        <taxon>Chordata</taxon>
        <taxon>Craniata</taxon>
        <taxon>Vertebrata</taxon>
        <taxon>Euteleostomi</taxon>
        <taxon>Actinopterygii</taxon>
        <taxon>Neopterygii</taxon>
        <taxon>Teleostei</taxon>
        <taxon>Neoteleostei</taxon>
        <taxon>Acanthomorphata</taxon>
        <taxon>Zeiogadaria</taxon>
        <taxon>Gadariae</taxon>
        <taxon>Gadiformes</taxon>
        <taxon>Muraenolepidoidei</taxon>
        <taxon>Muraenolepididae</taxon>
        <taxon>Muraenolepis</taxon>
    </lineage>
</organism>
<feature type="region of interest" description="Disordered" evidence="1">
    <location>
        <begin position="206"/>
        <end position="244"/>
    </location>
</feature>
<sequence>MSHNKPGFMQMNPDEPLNGRARGTGLGERRRGPRRVNGRYGQSAADGHGFPLTFTSTIRRNHETLCWQGVVLGTPEYYGSLKGQDGVCVPGLSIDSGVIDPLNGARPWARRGFCVRPSVSASFPFSVPHARRIPAATAVRPSGRPARDWERYQGASQRGFTEEQSSLHCSIVAEAERAGSRVWHTEARRPIRWLRVVLKPIGSSEPRLKIDNRSREQRGEKAPLGNQDMPFASFFNGLNSDKGL</sequence>
<feature type="region of interest" description="Disordered" evidence="1">
    <location>
        <begin position="1"/>
        <end position="43"/>
    </location>
</feature>
<dbReference type="AlphaFoldDB" id="A0A9Q0IJG9"/>
<evidence type="ECO:0000313" key="3">
    <source>
        <dbReference type="Proteomes" id="UP001148018"/>
    </source>
</evidence>
<feature type="region of interest" description="Disordered" evidence="1">
    <location>
        <begin position="137"/>
        <end position="157"/>
    </location>
</feature>
<comment type="caution">
    <text evidence="2">The sequence shown here is derived from an EMBL/GenBank/DDBJ whole genome shotgun (WGS) entry which is preliminary data.</text>
</comment>
<dbReference type="EMBL" id="JANIIK010000046">
    <property type="protein sequence ID" value="KAJ3602787.1"/>
    <property type="molecule type" value="Genomic_DNA"/>
</dbReference>
<proteinExistence type="predicted"/>